<gene>
    <name evidence="1" type="ORF">B7O98_05455</name>
</gene>
<protein>
    <submittedName>
        <fullName evidence="1">Uncharacterized protein</fullName>
    </submittedName>
</protein>
<dbReference type="Proteomes" id="UP000244093">
    <property type="component" value="Unassembled WGS sequence"/>
</dbReference>
<sequence length="123" mass="14158">MEELLKSDSGMNKVMGDVIRVLYLCMGALWLPELLDEYKVFTKALDDVPANDEVVMEAIDELSRLGIVNVREGIRATFTPEGEKTFLISLREESIKVDVLRNDERIRKYRDLWSSYLKGSNSR</sequence>
<accession>A0A2R7Y3N1</accession>
<dbReference type="AlphaFoldDB" id="A0A2R7Y3N1"/>
<evidence type="ECO:0000313" key="1">
    <source>
        <dbReference type="EMBL" id="PUA32124.1"/>
    </source>
</evidence>
<dbReference type="EMBL" id="NBVN01000004">
    <property type="protein sequence ID" value="PUA32124.1"/>
    <property type="molecule type" value="Genomic_DNA"/>
</dbReference>
<organism evidence="1 2">
    <name type="scientific">Zestosphaera tikiterensis</name>
    <dbReference type="NCBI Taxonomy" id="1973259"/>
    <lineage>
        <taxon>Archaea</taxon>
        <taxon>Thermoproteota</taxon>
        <taxon>Thermoprotei</taxon>
        <taxon>Desulfurococcales</taxon>
        <taxon>Desulfurococcaceae</taxon>
        <taxon>Zestosphaera</taxon>
    </lineage>
</organism>
<proteinExistence type="predicted"/>
<evidence type="ECO:0000313" key="2">
    <source>
        <dbReference type="Proteomes" id="UP000244093"/>
    </source>
</evidence>
<comment type="caution">
    <text evidence="1">The sequence shown here is derived from an EMBL/GenBank/DDBJ whole genome shotgun (WGS) entry which is preliminary data.</text>
</comment>
<reference evidence="1 2" key="1">
    <citation type="journal article" date="2018" name="Syst. Appl. Microbiol.">
        <title>A new symbiotic nanoarchaeote (Candidatus Nanoclepta minutus) and its host (Zestosphaera tikiterensis gen. nov., sp. nov.) from a New Zealand hot spring.</title>
        <authorList>
            <person name="St John E."/>
            <person name="Liu Y."/>
            <person name="Podar M."/>
            <person name="Stott M.B."/>
            <person name="Meneghin J."/>
            <person name="Chen Z."/>
            <person name="Lagutin K."/>
            <person name="Mitchell K."/>
            <person name="Reysenbach A.L."/>
        </authorList>
    </citation>
    <scope>NUCLEOTIDE SEQUENCE [LARGE SCALE GENOMIC DNA]</scope>
    <source>
        <strain evidence="1">NZ3</strain>
    </source>
</reference>
<name>A0A2R7Y3N1_9CREN</name>